<dbReference type="AlphaFoldDB" id="A0A1H0P101"/>
<reference evidence="3 4" key="1">
    <citation type="submission" date="2016-10" db="EMBL/GenBank/DDBJ databases">
        <authorList>
            <person name="de Groot N.N."/>
        </authorList>
    </citation>
    <scope>NUCLEOTIDE SEQUENCE [LARGE SCALE GENOMIC DNA]</scope>
    <source>
        <strain evidence="3 4">DSM 12130</strain>
    </source>
</reference>
<dbReference type="EMBL" id="FNJI01000008">
    <property type="protein sequence ID" value="SDO98621.1"/>
    <property type="molecule type" value="Genomic_DNA"/>
</dbReference>
<accession>A0A1H0P101</accession>
<dbReference type="CDD" id="cd00586">
    <property type="entry name" value="4HBT"/>
    <property type="match status" value="1"/>
</dbReference>
<dbReference type="PANTHER" id="PTHR31793">
    <property type="entry name" value="4-HYDROXYBENZOYL-COA THIOESTERASE FAMILY MEMBER"/>
    <property type="match status" value="1"/>
</dbReference>
<dbReference type="Gene3D" id="3.10.129.10">
    <property type="entry name" value="Hotdog Thioesterase"/>
    <property type="match status" value="1"/>
</dbReference>
<organism evidence="3 4">
    <name type="scientific">Desulforhopalus singaporensis</name>
    <dbReference type="NCBI Taxonomy" id="91360"/>
    <lineage>
        <taxon>Bacteria</taxon>
        <taxon>Pseudomonadati</taxon>
        <taxon>Thermodesulfobacteriota</taxon>
        <taxon>Desulfobulbia</taxon>
        <taxon>Desulfobulbales</taxon>
        <taxon>Desulfocapsaceae</taxon>
        <taxon>Desulforhopalus</taxon>
    </lineage>
</organism>
<comment type="similarity">
    <text evidence="1">Belongs to the 4-hydroxybenzoyl-CoA thioesterase family.</text>
</comment>
<dbReference type="STRING" id="91360.SAMN05660330_01532"/>
<keyword evidence="4" id="KW-1185">Reference proteome</keyword>
<sequence>MSMFTHHRKVRFEDCDPAGIVFYPNYILMLHRHFEDWFADGLGISLGTMNLDRKIGFPIKNLNVDFQRPSRLEDVLEWKLQVISTGTSSITLGVEAECIGETRITVKLTVVAVNLSKNPIVPCSIPEDIREQILKFKNEN</sequence>
<evidence type="ECO:0000256" key="2">
    <source>
        <dbReference type="ARBA" id="ARBA00022801"/>
    </source>
</evidence>
<dbReference type="GO" id="GO:0047617">
    <property type="term" value="F:fatty acyl-CoA hydrolase activity"/>
    <property type="evidence" value="ECO:0007669"/>
    <property type="project" value="TreeGrafter"/>
</dbReference>
<protein>
    <submittedName>
        <fullName evidence="3">4-hydroxybenzoyl-CoA thioesterase</fullName>
    </submittedName>
</protein>
<dbReference type="OrthoDB" id="21822at2"/>
<dbReference type="SUPFAM" id="SSF54637">
    <property type="entry name" value="Thioesterase/thiol ester dehydrase-isomerase"/>
    <property type="match status" value="1"/>
</dbReference>
<dbReference type="RefSeq" id="WP_092221448.1">
    <property type="nucleotide sequence ID" value="NZ_FNJI01000008.1"/>
</dbReference>
<evidence type="ECO:0000256" key="1">
    <source>
        <dbReference type="ARBA" id="ARBA00005953"/>
    </source>
</evidence>
<dbReference type="InterPro" id="IPR050563">
    <property type="entry name" value="4-hydroxybenzoyl-CoA_TE"/>
</dbReference>
<dbReference type="InterPro" id="IPR029069">
    <property type="entry name" value="HotDog_dom_sf"/>
</dbReference>
<keyword evidence="2" id="KW-0378">Hydrolase</keyword>
<name>A0A1H0P101_9BACT</name>
<dbReference type="PANTHER" id="PTHR31793:SF27">
    <property type="entry name" value="NOVEL THIOESTERASE SUPERFAMILY DOMAIN AND SAPOSIN A-TYPE DOMAIN CONTAINING PROTEIN (0610012H03RIK)"/>
    <property type="match status" value="1"/>
</dbReference>
<dbReference type="Proteomes" id="UP000199073">
    <property type="component" value="Unassembled WGS sequence"/>
</dbReference>
<evidence type="ECO:0000313" key="4">
    <source>
        <dbReference type="Proteomes" id="UP000199073"/>
    </source>
</evidence>
<dbReference type="Pfam" id="PF13279">
    <property type="entry name" value="4HBT_2"/>
    <property type="match status" value="1"/>
</dbReference>
<evidence type="ECO:0000313" key="3">
    <source>
        <dbReference type="EMBL" id="SDO98621.1"/>
    </source>
</evidence>
<gene>
    <name evidence="3" type="ORF">SAMN05660330_01532</name>
</gene>
<proteinExistence type="inferred from homology"/>